<protein>
    <recommendedName>
        <fullName evidence="1">F-box domain-containing protein</fullName>
    </recommendedName>
</protein>
<keyword evidence="3" id="KW-1185">Reference proteome</keyword>
<sequence>MASSDPPTFKRHKLREVPSESSKFKQAAIATDRFPYEVLEDIFRRALRDSLGTSEGDQQELMNVMLVCRHWCGAAVSTPQLWRRFAFDIPGHNSEEELVRRCKLWFSRAAGFTLGVKLFMQGWTLDERMEGDLAIPTKLWEYLANVPQLRSLSLKEQEILSVFELLNHSWGYLEHLSIDFSKITTPERMHRNTFIDSDHVSRATANCMWAARSITVDFNAAPQQNNLATLTLHAYVSSFFALLFLEESPSLQKLDLNLHPKGYR</sequence>
<evidence type="ECO:0000313" key="2">
    <source>
        <dbReference type="EMBL" id="TEB23179.1"/>
    </source>
</evidence>
<dbReference type="Pfam" id="PF12937">
    <property type="entry name" value="F-box-like"/>
    <property type="match status" value="1"/>
</dbReference>
<dbReference type="SUPFAM" id="SSF81383">
    <property type="entry name" value="F-box domain"/>
    <property type="match status" value="1"/>
</dbReference>
<dbReference type="EMBL" id="QPFP01000081">
    <property type="protein sequence ID" value="TEB23179.1"/>
    <property type="molecule type" value="Genomic_DNA"/>
</dbReference>
<dbReference type="OrthoDB" id="3365698at2759"/>
<proteinExistence type="predicted"/>
<name>A0A4Y7SPK2_COPMI</name>
<dbReference type="InterPro" id="IPR001810">
    <property type="entry name" value="F-box_dom"/>
</dbReference>
<dbReference type="Gene3D" id="1.20.1280.50">
    <property type="match status" value="1"/>
</dbReference>
<gene>
    <name evidence="2" type="ORF">FA13DRAFT_1798290</name>
</gene>
<dbReference type="AlphaFoldDB" id="A0A4Y7SPK2"/>
<accession>A0A4Y7SPK2</accession>
<evidence type="ECO:0000313" key="3">
    <source>
        <dbReference type="Proteomes" id="UP000298030"/>
    </source>
</evidence>
<comment type="caution">
    <text evidence="2">The sequence shown here is derived from an EMBL/GenBank/DDBJ whole genome shotgun (WGS) entry which is preliminary data.</text>
</comment>
<evidence type="ECO:0000259" key="1">
    <source>
        <dbReference type="Pfam" id="PF12937"/>
    </source>
</evidence>
<organism evidence="2 3">
    <name type="scientific">Coprinellus micaceus</name>
    <name type="common">Glistening ink-cap mushroom</name>
    <name type="synonym">Coprinus micaceus</name>
    <dbReference type="NCBI Taxonomy" id="71717"/>
    <lineage>
        <taxon>Eukaryota</taxon>
        <taxon>Fungi</taxon>
        <taxon>Dikarya</taxon>
        <taxon>Basidiomycota</taxon>
        <taxon>Agaricomycotina</taxon>
        <taxon>Agaricomycetes</taxon>
        <taxon>Agaricomycetidae</taxon>
        <taxon>Agaricales</taxon>
        <taxon>Agaricineae</taxon>
        <taxon>Psathyrellaceae</taxon>
        <taxon>Coprinellus</taxon>
    </lineage>
</organism>
<dbReference type="Proteomes" id="UP000298030">
    <property type="component" value="Unassembled WGS sequence"/>
</dbReference>
<feature type="domain" description="F-box" evidence="1">
    <location>
        <begin position="35"/>
        <end position="87"/>
    </location>
</feature>
<dbReference type="InterPro" id="IPR036047">
    <property type="entry name" value="F-box-like_dom_sf"/>
</dbReference>
<reference evidence="2 3" key="1">
    <citation type="journal article" date="2019" name="Nat. Ecol. Evol.">
        <title>Megaphylogeny resolves global patterns of mushroom evolution.</title>
        <authorList>
            <person name="Varga T."/>
            <person name="Krizsan K."/>
            <person name="Foldi C."/>
            <person name="Dima B."/>
            <person name="Sanchez-Garcia M."/>
            <person name="Sanchez-Ramirez S."/>
            <person name="Szollosi G.J."/>
            <person name="Szarkandi J.G."/>
            <person name="Papp V."/>
            <person name="Albert L."/>
            <person name="Andreopoulos W."/>
            <person name="Angelini C."/>
            <person name="Antonin V."/>
            <person name="Barry K.W."/>
            <person name="Bougher N.L."/>
            <person name="Buchanan P."/>
            <person name="Buyck B."/>
            <person name="Bense V."/>
            <person name="Catcheside P."/>
            <person name="Chovatia M."/>
            <person name="Cooper J."/>
            <person name="Damon W."/>
            <person name="Desjardin D."/>
            <person name="Finy P."/>
            <person name="Geml J."/>
            <person name="Haridas S."/>
            <person name="Hughes K."/>
            <person name="Justo A."/>
            <person name="Karasinski D."/>
            <person name="Kautmanova I."/>
            <person name="Kiss B."/>
            <person name="Kocsube S."/>
            <person name="Kotiranta H."/>
            <person name="LaButti K.M."/>
            <person name="Lechner B.E."/>
            <person name="Liimatainen K."/>
            <person name="Lipzen A."/>
            <person name="Lukacs Z."/>
            <person name="Mihaltcheva S."/>
            <person name="Morgado L.N."/>
            <person name="Niskanen T."/>
            <person name="Noordeloos M.E."/>
            <person name="Ohm R.A."/>
            <person name="Ortiz-Santana B."/>
            <person name="Ovrebo C."/>
            <person name="Racz N."/>
            <person name="Riley R."/>
            <person name="Savchenko A."/>
            <person name="Shiryaev A."/>
            <person name="Soop K."/>
            <person name="Spirin V."/>
            <person name="Szebenyi C."/>
            <person name="Tomsovsky M."/>
            <person name="Tulloss R.E."/>
            <person name="Uehling J."/>
            <person name="Grigoriev I.V."/>
            <person name="Vagvolgyi C."/>
            <person name="Papp T."/>
            <person name="Martin F.M."/>
            <person name="Miettinen O."/>
            <person name="Hibbett D.S."/>
            <person name="Nagy L.G."/>
        </authorList>
    </citation>
    <scope>NUCLEOTIDE SEQUENCE [LARGE SCALE GENOMIC DNA]</scope>
    <source>
        <strain evidence="2 3">FP101781</strain>
    </source>
</reference>